<protein>
    <submittedName>
        <fullName evidence="1">Uncharacterized protein</fullName>
    </submittedName>
</protein>
<evidence type="ECO:0000313" key="1">
    <source>
        <dbReference type="EMBL" id="EDV19097.1"/>
    </source>
</evidence>
<dbReference type="GeneID" id="6759632"/>
<sequence length="249" mass="29445">MDYLEKELRNAVELFLGDKSSHLHGKDECFWLDLHLKIVSNMIRSQTKLECYYGILDKIVKNMKNIKDEADPLYLKLRKQFSKIMEALIENENGPSELYYVFGTLQFGNYEDTSGNPTYPAIYKTFAIGPNNGDDCRKNFADFVYDINSQSLLSFFVMHFDKSFTDKCGDLNLENCRLERLSDPTEILSLHVRRDSKYYRILIVDKQQLILYLVVRFYSRFYFLSNFYMCNKTKKIIIKPDLLDDFVDY</sequence>
<dbReference type="CTD" id="6759632"/>
<dbReference type="KEGG" id="tad:TRIADDRAFT_62455"/>
<keyword evidence="2" id="KW-1185">Reference proteome</keyword>
<dbReference type="Proteomes" id="UP000009022">
    <property type="component" value="Unassembled WGS sequence"/>
</dbReference>
<proteinExistence type="predicted"/>
<dbReference type="HOGENOM" id="CLU_1020577_0_0_1"/>
<name>B3SDU8_TRIAD</name>
<dbReference type="InParanoid" id="B3SDU8"/>
<dbReference type="AlphaFoldDB" id="B3SDU8"/>
<reference evidence="1 2" key="1">
    <citation type="journal article" date="2008" name="Nature">
        <title>The Trichoplax genome and the nature of placozoans.</title>
        <authorList>
            <person name="Srivastava M."/>
            <person name="Begovic E."/>
            <person name="Chapman J."/>
            <person name="Putnam N.H."/>
            <person name="Hellsten U."/>
            <person name="Kawashima T."/>
            <person name="Kuo A."/>
            <person name="Mitros T."/>
            <person name="Salamov A."/>
            <person name="Carpenter M.L."/>
            <person name="Signorovitch A.Y."/>
            <person name="Moreno M.A."/>
            <person name="Kamm K."/>
            <person name="Grimwood J."/>
            <person name="Schmutz J."/>
            <person name="Shapiro H."/>
            <person name="Grigoriev I.V."/>
            <person name="Buss L.W."/>
            <person name="Schierwater B."/>
            <person name="Dellaporta S.L."/>
            <person name="Rokhsar D.S."/>
        </authorList>
    </citation>
    <scope>NUCLEOTIDE SEQUENCE [LARGE SCALE GENOMIC DNA]</scope>
    <source>
        <strain evidence="1 2">Grell-BS-1999</strain>
    </source>
</reference>
<dbReference type="EMBL" id="DS985292">
    <property type="protein sequence ID" value="EDV19097.1"/>
    <property type="molecule type" value="Genomic_DNA"/>
</dbReference>
<accession>B3SDU8</accession>
<evidence type="ECO:0000313" key="2">
    <source>
        <dbReference type="Proteomes" id="UP000009022"/>
    </source>
</evidence>
<gene>
    <name evidence="1" type="ORF">TRIADDRAFT_62455</name>
</gene>
<organism evidence="1 2">
    <name type="scientific">Trichoplax adhaerens</name>
    <name type="common">Trichoplax reptans</name>
    <dbReference type="NCBI Taxonomy" id="10228"/>
    <lineage>
        <taxon>Eukaryota</taxon>
        <taxon>Metazoa</taxon>
        <taxon>Placozoa</taxon>
        <taxon>Uniplacotomia</taxon>
        <taxon>Trichoplacea</taxon>
        <taxon>Trichoplacidae</taxon>
        <taxon>Trichoplax</taxon>
    </lineage>
</organism>
<dbReference type="RefSeq" id="XP_002118420.1">
    <property type="nucleotide sequence ID" value="XM_002118384.1"/>
</dbReference>